<feature type="signal peptide" evidence="1">
    <location>
        <begin position="1"/>
        <end position="24"/>
    </location>
</feature>
<sequence>MQKLLPLSLAAALLALSACNSEPAKPQVIDNNPDPMASTLANAAPVELPPAIKADKTMRCKDQSLAYVTFFDGDKQAVVRTEKGGAATMLKAANAGDPLTAEGGWKMTGNTGEIKLTRPGKPEIVCHS</sequence>
<dbReference type="OrthoDB" id="7472092at2"/>
<dbReference type="RefSeq" id="WP_058756614.1">
    <property type="nucleotide sequence ID" value="NZ_LDTB01000064.1"/>
</dbReference>
<organism evidence="2 3">
    <name type="scientific">Sphingomonas endophytica</name>
    <dbReference type="NCBI Taxonomy" id="869719"/>
    <lineage>
        <taxon>Bacteria</taxon>
        <taxon>Pseudomonadati</taxon>
        <taxon>Pseudomonadota</taxon>
        <taxon>Alphaproteobacteria</taxon>
        <taxon>Sphingomonadales</taxon>
        <taxon>Sphingomonadaceae</taxon>
        <taxon>Sphingomonas</taxon>
    </lineage>
</organism>
<comment type="caution">
    <text evidence="2">The sequence shown here is derived from an EMBL/GenBank/DDBJ whole genome shotgun (WGS) entry which is preliminary data.</text>
</comment>
<reference evidence="2 3" key="1">
    <citation type="journal article" date="2016" name="Front. Microbiol.">
        <title>Genomic Resource of Rice Seed Associated Bacteria.</title>
        <authorList>
            <person name="Midha S."/>
            <person name="Bansal K."/>
            <person name="Sharma S."/>
            <person name="Kumar N."/>
            <person name="Patil P.P."/>
            <person name="Chaudhry V."/>
            <person name="Patil P.B."/>
        </authorList>
    </citation>
    <scope>NUCLEOTIDE SEQUENCE [LARGE SCALE GENOMIC DNA]</scope>
    <source>
        <strain evidence="2 3">NS334</strain>
    </source>
</reference>
<evidence type="ECO:0000256" key="1">
    <source>
        <dbReference type="SAM" id="SignalP"/>
    </source>
</evidence>
<dbReference type="PROSITE" id="PS51257">
    <property type="entry name" value="PROKAR_LIPOPROTEIN"/>
    <property type="match status" value="1"/>
</dbReference>
<dbReference type="PATRIC" id="fig|869719.3.peg.2928"/>
<accession>A0A147HXI6</accession>
<keyword evidence="3" id="KW-1185">Reference proteome</keyword>
<protein>
    <recommendedName>
        <fullName evidence="4">C-type lysozyme inhibitor domain-containing protein</fullName>
    </recommendedName>
</protein>
<evidence type="ECO:0008006" key="4">
    <source>
        <dbReference type="Google" id="ProtNLM"/>
    </source>
</evidence>
<name>A0A147HXI6_9SPHN</name>
<feature type="chain" id="PRO_5007547949" description="C-type lysozyme inhibitor domain-containing protein" evidence="1">
    <location>
        <begin position="25"/>
        <end position="128"/>
    </location>
</feature>
<dbReference type="EMBL" id="LDTB01000064">
    <property type="protein sequence ID" value="KTT69650.1"/>
    <property type="molecule type" value="Genomic_DNA"/>
</dbReference>
<gene>
    <name evidence="2" type="ORF">NS334_14250</name>
</gene>
<dbReference type="Proteomes" id="UP000074310">
    <property type="component" value="Unassembled WGS sequence"/>
</dbReference>
<evidence type="ECO:0000313" key="3">
    <source>
        <dbReference type="Proteomes" id="UP000074310"/>
    </source>
</evidence>
<proteinExistence type="predicted"/>
<evidence type="ECO:0000313" key="2">
    <source>
        <dbReference type="EMBL" id="KTT69650.1"/>
    </source>
</evidence>
<dbReference type="AlphaFoldDB" id="A0A147HXI6"/>
<keyword evidence="1" id="KW-0732">Signal</keyword>